<dbReference type="PANTHER" id="PTHR10815">
    <property type="entry name" value="METHYLATED-DNA--PROTEIN-CYSTEINE METHYLTRANSFERASE"/>
    <property type="match status" value="1"/>
</dbReference>
<feature type="domain" description="Methylguanine DNA methyltransferase ribonuclease-like" evidence="11">
    <location>
        <begin position="13"/>
        <end position="91"/>
    </location>
</feature>
<dbReference type="EMBL" id="JAGSOJ010000005">
    <property type="protein sequence ID" value="MCM1992128.1"/>
    <property type="molecule type" value="Genomic_DNA"/>
</dbReference>
<dbReference type="Proteomes" id="UP001056429">
    <property type="component" value="Unassembled WGS sequence"/>
</dbReference>
<dbReference type="Pfam" id="PF02870">
    <property type="entry name" value="Methyltransf_1N"/>
    <property type="match status" value="1"/>
</dbReference>
<dbReference type="PROSITE" id="PS00374">
    <property type="entry name" value="MGMT"/>
    <property type="match status" value="1"/>
</dbReference>
<dbReference type="InterPro" id="IPR036388">
    <property type="entry name" value="WH-like_DNA-bd_sf"/>
</dbReference>
<dbReference type="SUPFAM" id="SSF46767">
    <property type="entry name" value="Methylated DNA-protein cysteine methyltransferase, C-terminal domain"/>
    <property type="match status" value="1"/>
</dbReference>
<evidence type="ECO:0000256" key="6">
    <source>
        <dbReference type="ARBA" id="ARBA00022763"/>
    </source>
</evidence>
<comment type="catalytic activity">
    <reaction evidence="8 9">
        <text>a 6-O-methyl-2'-deoxyguanosine in DNA + L-cysteinyl-[protein] = S-methyl-L-cysteinyl-[protein] + a 2'-deoxyguanosine in DNA</text>
        <dbReference type="Rhea" id="RHEA:24000"/>
        <dbReference type="Rhea" id="RHEA-COMP:10131"/>
        <dbReference type="Rhea" id="RHEA-COMP:10132"/>
        <dbReference type="Rhea" id="RHEA-COMP:11367"/>
        <dbReference type="Rhea" id="RHEA-COMP:11368"/>
        <dbReference type="ChEBI" id="CHEBI:29950"/>
        <dbReference type="ChEBI" id="CHEBI:82612"/>
        <dbReference type="ChEBI" id="CHEBI:85445"/>
        <dbReference type="ChEBI" id="CHEBI:85448"/>
        <dbReference type="EC" id="2.1.1.63"/>
    </reaction>
</comment>
<dbReference type="RefSeq" id="WP_250861295.1">
    <property type="nucleotide sequence ID" value="NZ_JAGSOJ010000005.1"/>
</dbReference>
<evidence type="ECO:0000256" key="1">
    <source>
        <dbReference type="ARBA" id="ARBA00001286"/>
    </source>
</evidence>
<evidence type="ECO:0000256" key="3">
    <source>
        <dbReference type="ARBA" id="ARBA00022490"/>
    </source>
</evidence>
<feature type="domain" description="Methylated-DNA-[protein]-cysteine S-methyltransferase DNA binding" evidence="10">
    <location>
        <begin position="95"/>
        <end position="174"/>
    </location>
</feature>
<dbReference type="InterPro" id="IPR008332">
    <property type="entry name" value="MethylG_MeTrfase_N"/>
</dbReference>
<dbReference type="InterPro" id="IPR001497">
    <property type="entry name" value="MethylDNA_cys_MeTrfase_AS"/>
</dbReference>
<reference evidence="12" key="2">
    <citation type="submission" date="2021-04" db="EMBL/GenBank/DDBJ databases">
        <authorList>
            <person name="Dong X."/>
        </authorList>
    </citation>
    <scope>NUCLEOTIDE SEQUENCE</scope>
    <source>
        <strain evidence="12">ZWT</strain>
    </source>
</reference>
<evidence type="ECO:0000313" key="12">
    <source>
        <dbReference type="EMBL" id="MCM1992128.1"/>
    </source>
</evidence>
<dbReference type="InterPro" id="IPR036217">
    <property type="entry name" value="MethylDNA_cys_MeTrfase_DNAb"/>
</dbReference>
<dbReference type="NCBIfam" id="TIGR00589">
    <property type="entry name" value="ogt"/>
    <property type="match status" value="1"/>
</dbReference>
<dbReference type="AlphaFoldDB" id="A0A9J6PA35"/>
<proteinExistence type="inferred from homology"/>
<comment type="miscellaneous">
    <text evidence="9">This enzyme catalyzes only one turnover and therefore is not strictly catalytic. According to one definition, an enzyme is a biocatalyst that acts repeatedly and over many reaction cycles.</text>
</comment>
<dbReference type="PANTHER" id="PTHR10815:SF13">
    <property type="entry name" value="METHYLATED-DNA--PROTEIN-CYSTEINE METHYLTRANSFERASE"/>
    <property type="match status" value="1"/>
</dbReference>
<comment type="function">
    <text evidence="9">Involved in the cellular defense against the biological effects of O6-methylguanine (O6-MeG) and O4-methylthymine (O4-MeT) in DNA. Repairs the methylated nucleobase in DNA by stoichiometrically transferring the methyl group to a cysteine residue in the enzyme. This is a suicide reaction: the enzyme is irreversibly inactivated.</text>
</comment>
<keyword evidence="6 9" id="KW-0227">DNA damage</keyword>
<dbReference type="Gene3D" id="3.30.160.70">
    <property type="entry name" value="Methylated DNA-protein cysteine methyltransferase domain"/>
    <property type="match status" value="1"/>
</dbReference>
<dbReference type="GO" id="GO:0032259">
    <property type="term" value="P:methylation"/>
    <property type="evidence" value="ECO:0007669"/>
    <property type="project" value="UniProtKB-KW"/>
</dbReference>
<comment type="catalytic activity">
    <reaction evidence="1 9">
        <text>a 4-O-methyl-thymidine in DNA + L-cysteinyl-[protein] = a thymidine in DNA + S-methyl-L-cysteinyl-[protein]</text>
        <dbReference type="Rhea" id="RHEA:53428"/>
        <dbReference type="Rhea" id="RHEA-COMP:10131"/>
        <dbReference type="Rhea" id="RHEA-COMP:10132"/>
        <dbReference type="Rhea" id="RHEA-COMP:13555"/>
        <dbReference type="Rhea" id="RHEA-COMP:13556"/>
        <dbReference type="ChEBI" id="CHEBI:29950"/>
        <dbReference type="ChEBI" id="CHEBI:82612"/>
        <dbReference type="ChEBI" id="CHEBI:137386"/>
        <dbReference type="ChEBI" id="CHEBI:137387"/>
        <dbReference type="EC" id="2.1.1.63"/>
    </reaction>
</comment>
<keyword evidence="4 9" id="KW-0489">Methyltransferase</keyword>
<dbReference type="GO" id="GO:0006307">
    <property type="term" value="P:DNA alkylation repair"/>
    <property type="evidence" value="ECO:0007669"/>
    <property type="project" value="UniProtKB-UniRule"/>
</dbReference>
<evidence type="ECO:0000256" key="4">
    <source>
        <dbReference type="ARBA" id="ARBA00022603"/>
    </source>
</evidence>
<dbReference type="Pfam" id="PF01035">
    <property type="entry name" value="DNA_binding_1"/>
    <property type="match status" value="1"/>
</dbReference>
<dbReference type="FunFam" id="1.10.10.10:FF:000214">
    <property type="entry name" value="Methylated-DNA--protein-cysteine methyltransferase"/>
    <property type="match status" value="1"/>
</dbReference>
<evidence type="ECO:0000313" key="13">
    <source>
        <dbReference type="Proteomes" id="UP001056429"/>
    </source>
</evidence>
<evidence type="ECO:0000256" key="8">
    <source>
        <dbReference type="ARBA" id="ARBA00049348"/>
    </source>
</evidence>
<comment type="subcellular location">
    <subcellularLocation>
        <location evidence="9">Cytoplasm</location>
    </subcellularLocation>
</comment>
<keyword evidence="5 9" id="KW-0808">Transferase</keyword>
<feature type="active site" description="Nucleophile; methyl group acceptor" evidence="9">
    <location>
        <position position="146"/>
    </location>
</feature>
<reference evidence="12" key="1">
    <citation type="journal article" date="2021" name="mSystems">
        <title>Bacteria and Archaea Synergistically Convert Glycine Betaine to Biogenic Methane in the Formosa Cold Seep of the South China Sea.</title>
        <authorList>
            <person name="Li L."/>
            <person name="Zhang W."/>
            <person name="Zhang S."/>
            <person name="Song L."/>
            <person name="Sun Q."/>
            <person name="Zhang H."/>
            <person name="Xiang H."/>
            <person name="Dong X."/>
        </authorList>
    </citation>
    <scope>NUCLEOTIDE SEQUENCE</scope>
    <source>
        <strain evidence="12">ZWT</strain>
    </source>
</reference>
<dbReference type="InterPro" id="IPR014048">
    <property type="entry name" value="MethylDNA_cys_MeTrfase_DNA-bd"/>
</dbReference>
<dbReference type="InterPro" id="IPR036631">
    <property type="entry name" value="MGMT_N_sf"/>
</dbReference>
<evidence type="ECO:0000256" key="2">
    <source>
        <dbReference type="ARBA" id="ARBA00008711"/>
    </source>
</evidence>
<gene>
    <name evidence="12" type="ORF">KDK92_20600</name>
</gene>
<organism evidence="12 13">
    <name type="scientific">Oceanirhabdus seepicola</name>
    <dbReference type="NCBI Taxonomy" id="2828781"/>
    <lineage>
        <taxon>Bacteria</taxon>
        <taxon>Bacillati</taxon>
        <taxon>Bacillota</taxon>
        <taxon>Clostridia</taxon>
        <taxon>Eubacteriales</taxon>
        <taxon>Clostridiaceae</taxon>
        <taxon>Oceanirhabdus</taxon>
    </lineage>
</organism>
<accession>A0A9J6PA35</accession>
<dbReference type="GO" id="GO:0003908">
    <property type="term" value="F:methylated-DNA-[protein]-cysteine S-methyltransferase activity"/>
    <property type="evidence" value="ECO:0007669"/>
    <property type="project" value="UniProtKB-UniRule"/>
</dbReference>
<protein>
    <recommendedName>
        <fullName evidence="9">Methylated-DNA--protein-cysteine methyltransferase</fullName>
        <ecNumber evidence="9">2.1.1.63</ecNumber>
    </recommendedName>
    <alternativeName>
        <fullName evidence="9">6-O-methylguanine-DNA methyltransferase</fullName>
        <shortName evidence="9">MGMT</shortName>
    </alternativeName>
    <alternativeName>
        <fullName evidence="9">O-6-methylguanine-DNA-alkyltransferase</fullName>
    </alternativeName>
</protein>
<name>A0A9J6PA35_9CLOT</name>
<dbReference type="GO" id="GO:0005737">
    <property type="term" value="C:cytoplasm"/>
    <property type="evidence" value="ECO:0007669"/>
    <property type="project" value="UniProtKB-SubCell"/>
</dbReference>
<dbReference type="InterPro" id="IPR023546">
    <property type="entry name" value="MGMT"/>
</dbReference>
<dbReference type="EC" id="2.1.1.63" evidence="9"/>
<evidence type="ECO:0000259" key="11">
    <source>
        <dbReference type="Pfam" id="PF02870"/>
    </source>
</evidence>
<evidence type="ECO:0000259" key="10">
    <source>
        <dbReference type="Pfam" id="PF01035"/>
    </source>
</evidence>
<keyword evidence="7 9" id="KW-0234">DNA repair</keyword>
<dbReference type="HAMAP" id="MF_00772">
    <property type="entry name" value="OGT"/>
    <property type="match status" value="1"/>
</dbReference>
<evidence type="ECO:0000256" key="9">
    <source>
        <dbReference type="HAMAP-Rule" id="MF_00772"/>
    </source>
</evidence>
<sequence>MKELKRLYTDLVYLETPIGVLEICGNGRAITCILFLEDLTKESYINYIEKNNYKANCDNIEELPEVMKKVMIQLEEYCKGERKSFQIPIEFEGTEFQKISWNQLTKIPYGETISYKEQAMAMGREKSVRAVGAANGKNRLSIIIPCHRVIGSNGKLTGYAGGVDRKAWLLEHERKYK</sequence>
<evidence type="ECO:0000256" key="5">
    <source>
        <dbReference type="ARBA" id="ARBA00022679"/>
    </source>
</evidence>
<dbReference type="Gene3D" id="1.10.10.10">
    <property type="entry name" value="Winged helix-like DNA-binding domain superfamily/Winged helix DNA-binding domain"/>
    <property type="match status" value="1"/>
</dbReference>
<dbReference type="CDD" id="cd06445">
    <property type="entry name" value="ATase"/>
    <property type="match status" value="1"/>
</dbReference>
<comment type="caution">
    <text evidence="12">The sequence shown here is derived from an EMBL/GenBank/DDBJ whole genome shotgun (WGS) entry which is preliminary data.</text>
</comment>
<evidence type="ECO:0000256" key="7">
    <source>
        <dbReference type="ARBA" id="ARBA00023204"/>
    </source>
</evidence>
<keyword evidence="3 9" id="KW-0963">Cytoplasm</keyword>
<dbReference type="SUPFAM" id="SSF53155">
    <property type="entry name" value="Methylated DNA-protein cysteine methyltransferase domain"/>
    <property type="match status" value="1"/>
</dbReference>
<comment type="similarity">
    <text evidence="2 9">Belongs to the MGMT family.</text>
</comment>
<keyword evidence="13" id="KW-1185">Reference proteome</keyword>